<evidence type="ECO:0000256" key="1">
    <source>
        <dbReference type="SAM" id="SignalP"/>
    </source>
</evidence>
<protein>
    <submittedName>
        <fullName evidence="2">Uncharacterized protein</fullName>
    </submittedName>
</protein>
<sequence>MMVTAPPFVGHRLHLAFTSLLLILHLILGQLSEDQRVDEYHARNHQWPPLPSNYIPDNSGWRSLFDRRFQQIAQIPDLDAKYNAYMSSVHSALLAPNFTEYGWALTRGPDGLVQDLLHVLLDGLESSEEAEVEIQQHPVSEEYPQELPLMISIGKKLNTRAMEELKLILEAWSGVKLIANNAYGLRVYRNQSKLFMHIDETSSHVISAILHVGHDPNGAPWPLVIEDLYGNTNEVYLETGDMLLYESSKCFHGRPKRYNGNWYSSLFIHYYPHDWDEDRIEMDTHYRIPPNWNEMPTNPESHLETLAVMETSFKEPGCEHEWCGMKNTIKWERSERLEFGQFLSGDGEIRRLQFDEVGDEL</sequence>
<name>A0ABD3MUR1_9STRA</name>
<dbReference type="EMBL" id="JALLBG020000089">
    <property type="protein sequence ID" value="KAL3765982.1"/>
    <property type="molecule type" value="Genomic_DNA"/>
</dbReference>
<dbReference type="Proteomes" id="UP001530293">
    <property type="component" value="Unassembled WGS sequence"/>
</dbReference>
<proteinExistence type="predicted"/>
<feature type="chain" id="PRO_5044801915" evidence="1">
    <location>
        <begin position="30"/>
        <end position="361"/>
    </location>
</feature>
<gene>
    <name evidence="2" type="ORF">ACHAWU_002697</name>
</gene>
<accession>A0ABD3MUR1</accession>
<evidence type="ECO:0000313" key="3">
    <source>
        <dbReference type="Proteomes" id="UP001530293"/>
    </source>
</evidence>
<comment type="caution">
    <text evidence="2">The sequence shown here is derived from an EMBL/GenBank/DDBJ whole genome shotgun (WGS) entry which is preliminary data.</text>
</comment>
<organism evidence="2 3">
    <name type="scientific">Discostella pseudostelligera</name>
    <dbReference type="NCBI Taxonomy" id="259834"/>
    <lineage>
        <taxon>Eukaryota</taxon>
        <taxon>Sar</taxon>
        <taxon>Stramenopiles</taxon>
        <taxon>Ochrophyta</taxon>
        <taxon>Bacillariophyta</taxon>
        <taxon>Coscinodiscophyceae</taxon>
        <taxon>Thalassiosirophycidae</taxon>
        <taxon>Stephanodiscales</taxon>
        <taxon>Stephanodiscaceae</taxon>
        <taxon>Discostella</taxon>
    </lineage>
</organism>
<dbReference type="AlphaFoldDB" id="A0ABD3MUR1"/>
<evidence type="ECO:0000313" key="2">
    <source>
        <dbReference type="EMBL" id="KAL3765982.1"/>
    </source>
</evidence>
<keyword evidence="1" id="KW-0732">Signal</keyword>
<keyword evidence="3" id="KW-1185">Reference proteome</keyword>
<feature type="signal peptide" evidence="1">
    <location>
        <begin position="1"/>
        <end position="29"/>
    </location>
</feature>
<reference evidence="2 3" key="1">
    <citation type="submission" date="2024-10" db="EMBL/GenBank/DDBJ databases">
        <title>Updated reference genomes for cyclostephanoid diatoms.</title>
        <authorList>
            <person name="Roberts W.R."/>
            <person name="Alverson A.J."/>
        </authorList>
    </citation>
    <scope>NUCLEOTIDE SEQUENCE [LARGE SCALE GENOMIC DNA]</scope>
    <source>
        <strain evidence="2 3">AJA232-27</strain>
    </source>
</reference>